<evidence type="ECO:0000313" key="2">
    <source>
        <dbReference type="Proteomes" id="UP001234297"/>
    </source>
</evidence>
<name>A0ACC2M1D8_PERAE</name>
<protein>
    <submittedName>
        <fullName evidence="1">Uncharacterized protein</fullName>
    </submittedName>
</protein>
<comment type="caution">
    <text evidence="1">The sequence shown here is derived from an EMBL/GenBank/DDBJ whole genome shotgun (WGS) entry which is preliminary data.</text>
</comment>
<proteinExistence type="predicted"/>
<dbReference type="Proteomes" id="UP001234297">
    <property type="component" value="Chromosome 5"/>
</dbReference>
<gene>
    <name evidence="1" type="ORF">MRB53_016261</name>
</gene>
<dbReference type="EMBL" id="CM056813">
    <property type="protein sequence ID" value="KAJ8639567.1"/>
    <property type="molecule type" value="Genomic_DNA"/>
</dbReference>
<accession>A0ACC2M1D8</accession>
<reference evidence="1 2" key="1">
    <citation type="journal article" date="2022" name="Hortic Res">
        <title>A haplotype resolved chromosomal level avocado genome allows analysis of novel avocado genes.</title>
        <authorList>
            <person name="Nath O."/>
            <person name="Fletcher S.J."/>
            <person name="Hayward A."/>
            <person name="Shaw L.M."/>
            <person name="Masouleh A.K."/>
            <person name="Furtado A."/>
            <person name="Henry R.J."/>
            <person name="Mitter N."/>
        </authorList>
    </citation>
    <scope>NUCLEOTIDE SEQUENCE [LARGE SCALE GENOMIC DNA]</scope>
    <source>
        <strain evidence="2">cv. Hass</strain>
    </source>
</reference>
<evidence type="ECO:0000313" key="1">
    <source>
        <dbReference type="EMBL" id="KAJ8639567.1"/>
    </source>
</evidence>
<sequence>MKEEEQVRMVISNMKEPMRTLMTIGAVMNWSGLHHRLSRMKQNLDDGILNNLGISDQKRIVRRVTNQVENRGTPEVNSTQDVVYCPYNPGEEMNFNQHRNQGQNRDVNFQGNTQGFRND</sequence>
<keyword evidence="2" id="KW-1185">Reference proteome</keyword>
<organism evidence="1 2">
    <name type="scientific">Persea americana</name>
    <name type="common">Avocado</name>
    <dbReference type="NCBI Taxonomy" id="3435"/>
    <lineage>
        <taxon>Eukaryota</taxon>
        <taxon>Viridiplantae</taxon>
        <taxon>Streptophyta</taxon>
        <taxon>Embryophyta</taxon>
        <taxon>Tracheophyta</taxon>
        <taxon>Spermatophyta</taxon>
        <taxon>Magnoliopsida</taxon>
        <taxon>Magnoliidae</taxon>
        <taxon>Laurales</taxon>
        <taxon>Lauraceae</taxon>
        <taxon>Persea</taxon>
    </lineage>
</organism>